<evidence type="ECO:0000313" key="1">
    <source>
        <dbReference type="EMBL" id="KIX13301.1"/>
    </source>
</evidence>
<dbReference type="InParanoid" id="A0A0D2JBZ9"/>
<dbReference type="Proteomes" id="UP000032233">
    <property type="component" value="Unassembled WGS sequence"/>
</dbReference>
<gene>
    <name evidence="1" type="ORF">X474_15145</name>
</gene>
<organism evidence="1 2">
    <name type="scientific">Dethiosulfatarculus sandiegensis</name>
    <dbReference type="NCBI Taxonomy" id="1429043"/>
    <lineage>
        <taxon>Bacteria</taxon>
        <taxon>Pseudomonadati</taxon>
        <taxon>Thermodesulfobacteriota</taxon>
        <taxon>Desulfarculia</taxon>
        <taxon>Desulfarculales</taxon>
        <taxon>Desulfarculaceae</taxon>
        <taxon>Dethiosulfatarculus</taxon>
    </lineage>
</organism>
<keyword evidence="2" id="KW-1185">Reference proteome</keyword>
<dbReference type="EMBL" id="AZAC01000017">
    <property type="protein sequence ID" value="KIX13301.1"/>
    <property type="molecule type" value="Genomic_DNA"/>
</dbReference>
<protein>
    <submittedName>
        <fullName evidence="1">Uncharacterized protein</fullName>
    </submittedName>
</protein>
<dbReference type="AlphaFoldDB" id="A0A0D2JBZ9"/>
<proteinExistence type="predicted"/>
<sequence>MPVPGENDFPGTGKKQTGFKKVLDNLRRKMVGACAKGSLICMYRLLFLDSIGGLCYFRRKLPADNHGPVVSAITRPVPIWA</sequence>
<accession>A0A0D2JBZ9</accession>
<evidence type="ECO:0000313" key="2">
    <source>
        <dbReference type="Proteomes" id="UP000032233"/>
    </source>
</evidence>
<reference evidence="1 2" key="1">
    <citation type="submission" date="2013-11" db="EMBL/GenBank/DDBJ databases">
        <title>Metagenomic analysis of a methanogenic consortium involved in long chain n-alkane degradation.</title>
        <authorList>
            <person name="Davidova I.A."/>
            <person name="Callaghan A.V."/>
            <person name="Wawrik B."/>
            <person name="Pruitt S."/>
            <person name="Marks C."/>
            <person name="Duncan K.E."/>
            <person name="Suflita J.M."/>
        </authorList>
    </citation>
    <scope>NUCLEOTIDE SEQUENCE [LARGE SCALE GENOMIC DNA]</scope>
    <source>
        <strain evidence="1 2">SPR</strain>
    </source>
</reference>
<name>A0A0D2JBZ9_9BACT</name>
<comment type="caution">
    <text evidence="1">The sequence shown here is derived from an EMBL/GenBank/DDBJ whole genome shotgun (WGS) entry which is preliminary data.</text>
</comment>
<dbReference type="STRING" id="1429043.X474_15145"/>